<dbReference type="SUPFAM" id="SSF46689">
    <property type="entry name" value="Homeodomain-like"/>
    <property type="match status" value="1"/>
</dbReference>
<feature type="domain" description="SANT" evidence="8">
    <location>
        <begin position="727"/>
        <end position="770"/>
    </location>
</feature>
<feature type="domain" description="ELM2" evidence="7">
    <location>
        <begin position="539"/>
        <end position="714"/>
    </location>
</feature>
<feature type="domain" description="PHD-type" evidence="9">
    <location>
        <begin position="1087"/>
        <end position="1205"/>
    </location>
</feature>
<dbReference type="Pfam" id="PF00628">
    <property type="entry name" value="PHD"/>
    <property type="match status" value="1"/>
</dbReference>
<reference evidence="11" key="1">
    <citation type="submission" date="2017-02" db="EMBL/GenBank/DDBJ databases">
        <authorList>
            <person name="Tafer H."/>
            <person name="Lopandic K."/>
        </authorList>
    </citation>
    <scope>NUCLEOTIDE SEQUENCE [LARGE SCALE GENOMIC DNA]</scope>
    <source>
        <strain evidence="11">CBS 366.77</strain>
    </source>
</reference>
<dbReference type="InterPro" id="IPR017884">
    <property type="entry name" value="SANT_dom"/>
</dbReference>
<feature type="compositionally biased region" description="Polar residues" evidence="5">
    <location>
        <begin position="57"/>
        <end position="87"/>
    </location>
</feature>
<dbReference type="InterPro" id="IPR043151">
    <property type="entry name" value="BAH_sf"/>
</dbReference>
<feature type="region of interest" description="Disordered" evidence="5">
    <location>
        <begin position="916"/>
        <end position="984"/>
    </location>
</feature>
<dbReference type="GO" id="GO:0003682">
    <property type="term" value="F:chromatin binding"/>
    <property type="evidence" value="ECO:0007669"/>
    <property type="project" value="InterPro"/>
</dbReference>
<feature type="compositionally biased region" description="Polar residues" evidence="5">
    <location>
        <begin position="149"/>
        <end position="169"/>
    </location>
</feature>
<feature type="compositionally biased region" description="Low complexity" evidence="5">
    <location>
        <begin position="1461"/>
        <end position="1471"/>
    </location>
</feature>
<dbReference type="InterPro" id="IPR029617">
    <property type="entry name" value="Snt2"/>
</dbReference>
<dbReference type="InterPro" id="IPR000949">
    <property type="entry name" value="ELM2_dom"/>
</dbReference>
<dbReference type="InterPro" id="IPR019787">
    <property type="entry name" value="Znf_PHD-finger"/>
</dbReference>
<protein>
    <recommendedName>
        <fullName evidence="12">PHD finger and BAH domain protein</fullName>
    </recommendedName>
</protein>
<dbReference type="Gene3D" id="1.10.10.60">
    <property type="entry name" value="Homeodomain-like"/>
    <property type="match status" value="1"/>
</dbReference>
<keyword evidence="4" id="KW-0539">Nucleus</keyword>
<dbReference type="GO" id="GO:0008270">
    <property type="term" value="F:zinc ion binding"/>
    <property type="evidence" value="ECO:0007669"/>
    <property type="project" value="UniProtKB-KW"/>
</dbReference>
<dbReference type="Pfam" id="PF01426">
    <property type="entry name" value="BAH"/>
    <property type="match status" value="1"/>
</dbReference>
<dbReference type="EMBL" id="MVGC01000317">
    <property type="protein sequence ID" value="RJE20335.1"/>
    <property type="molecule type" value="Genomic_DNA"/>
</dbReference>
<keyword evidence="1" id="KW-0479">Metal-binding</keyword>
<feature type="compositionally biased region" description="Acidic residues" evidence="5">
    <location>
        <begin position="468"/>
        <end position="479"/>
    </location>
</feature>
<dbReference type="CDD" id="cd15497">
    <property type="entry name" value="PHD1_Snt2p_like"/>
    <property type="match status" value="1"/>
</dbReference>
<gene>
    <name evidence="10" type="ORF">PHISCL_07332</name>
</gene>
<dbReference type="Gene3D" id="2.30.30.490">
    <property type="match status" value="1"/>
</dbReference>
<dbReference type="SMART" id="SM00249">
    <property type="entry name" value="PHD"/>
    <property type="match status" value="3"/>
</dbReference>
<dbReference type="InterPro" id="IPR034732">
    <property type="entry name" value="EPHD"/>
</dbReference>
<feature type="compositionally biased region" description="Basic and acidic residues" evidence="5">
    <location>
        <begin position="940"/>
        <end position="950"/>
    </location>
</feature>
<keyword evidence="3" id="KW-0862">Zinc</keyword>
<dbReference type="STRING" id="2070753.A0A3A2ZQZ4"/>
<feature type="region of interest" description="Disordered" evidence="5">
    <location>
        <begin position="454"/>
        <end position="502"/>
    </location>
</feature>
<dbReference type="Gene3D" id="3.30.40.10">
    <property type="entry name" value="Zinc/RING finger domain, C3HC4 (zinc finger)"/>
    <property type="match status" value="2"/>
</dbReference>
<evidence type="ECO:0000259" key="6">
    <source>
        <dbReference type="PROSITE" id="PS51038"/>
    </source>
</evidence>
<dbReference type="InterPro" id="IPR009057">
    <property type="entry name" value="Homeodomain-like_sf"/>
</dbReference>
<evidence type="ECO:0000256" key="1">
    <source>
        <dbReference type="ARBA" id="ARBA00022723"/>
    </source>
</evidence>
<evidence type="ECO:0000256" key="4">
    <source>
        <dbReference type="ARBA" id="ARBA00023242"/>
    </source>
</evidence>
<dbReference type="PANTHER" id="PTHR47672">
    <property type="entry name" value="E3 UBIQUITIN-PROTEIN LIGASE SNT2"/>
    <property type="match status" value="1"/>
</dbReference>
<dbReference type="CDD" id="cd04710">
    <property type="entry name" value="BAH_fungalPHD"/>
    <property type="match status" value="1"/>
</dbReference>
<dbReference type="SUPFAM" id="SSF57903">
    <property type="entry name" value="FYVE/PHD zinc finger"/>
    <property type="match status" value="2"/>
</dbReference>
<name>A0A3A2ZQZ4_9EURO</name>
<evidence type="ECO:0000256" key="2">
    <source>
        <dbReference type="ARBA" id="ARBA00022771"/>
    </source>
</evidence>
<dbReference type="FunFam" id="2.30.30.490:FF:000018">
    <property type="entry name" value="Lid2 complex component snt2"/>
    <property type="match status" value="1"/>
</dbReference>
<feature type="compositionally biased region" description="Basic and acidic residues" evidence="5">
    <location>
        <begin position="1063"/>
        <end position="1072"/>
    </location>
</feature>
<proteinExistence type="predicted"/>
<evidence type="ECO:0000256" key="3">
    <source>
        <dbReference type="ARBA" id="ARBA00022833"/>
    </source>
</evidence>
<feature type="compositionally biased region" description="Polar residues" evidence="5">
    <location>
        <begin position="121"/>
        <end position="130"/>
    </location>
</feature>
<evidence type="ECO:0000313" key="10">
    <source>
        <dbReference type="EMBL" id="RJE20335.1"/>
    </source>
</evidence>
<dbReference type="OrthoDB" id="336088at2759"/>
<evidence type="ECO:0000259" key="9">
    <source>
        <dbReference type="PROSITE" id="PS51805"/>
    </source>
</evidence>
<dbReference type="PROSITE" id="PS51293">
    <property type="entry name" value="SANT"/>
    <property type="match status" value="1"/>
</dbReference>
<dbReference type="InterPro" id="IPR001025">
    <property type="entry name" value="BAH_dom"/>
</dbReference>
<feature type="region of interest" description="Disordered" evidence="5">
    <location>
        <begin position="1380"/>
        <end position="1404"/>
    </location>
</feature>
<evidence type="ECO:0000259" key="7">
    <source>
        <dbReference type="PROSITE" id="PS51156"/>
    </source>
</evidence>
<feature type="region of interest" description="Disordered" evidence="5">
    <location>
        <begin position="1263"/>
        <end position="1316"/>
    </location>
</feature>
<comment type="caution">
    <text evidence="10">The sequence shown here is derived from an EMBL/GenBank/DDBJ whole genome shotgun (WGS) entry which is preliminary data.</text>
</comment>
<dbReference type="PROSITE" id="PS51156">
    <property type="entry name" value="ELM2"/>
    <property type="match status" value="1"/>
</dbReference>
<sequence>MSSDTPPPQKLQQQQHLNPNSLLAGASAAHSMPASEHSSRPGSADPVAVQGPATGNELHSQPMTTTSSTDAVGTDSATPSGKQTPYGTRSRGRNAPRPNYAEDRDIDMDLEYANPKPAKRSSGSAFNNAVNGSKNEGEKSSSNSRKSQPAANGTNPANKESIPGTSSFSAKVDDGNGSSNASKKRKQPASTPSSNSVNGSVAKKIFTAAPGLAHETETNMATFDTYGRHLKDGKLKADDGTIYAPNDHVYLICEPPGEPYYLARIMEFLPSKESRSGPIEALRVNWYYRPRDIQRQVADTRVVFASMHSDTCPLTSLRGKCQIKHLSDITNFEEYRKQRDSFWFDKMFDRYIHRYYEVVPTSKVINVPGNVKKVLDERWKFVLVEIGKRKELTSAVKTCKRCSLYAASTDSVDCAVCHSTYHMYCVRPPLTRKPARGFAWACAACSRAQERKLEARQTPVVGESQRDVEEEIPEEEEEDLHGPPNGTNGSTPAPVGEEVPHPATEEQIAQAKLWPYRYLGVHCQLEDALDYDDRIYPRASSRLGPRHQANVPEWPGRPVEYVKPVDIKKKYMRTSGGRKDGKLPKEAIVAIEAAKQEKARRPKYVMDEPPGYINRGEDEPVSINGKEERTSELLFKMPTSSQIPARGEDDVPGADLSPADREKFIDDYMARAKEIAPEMGFEKYSTNFLDKALELLYSNSFDVEAALTKLRGLEKYSDFKEPHLRPEEVKLFEQAVAKYGSELRHVTKHVKTVPHYQIVRFYYMWKKTPRGRQIWGNYEGRRGKKAARRSSTTAKLVDDVADDHDDSAFDLEKVAEKKRGFVCKFCSTRSSRQWRRAPGVTPGAKVPSDSSSKRDKGSQLQVALCLRCALLWRKYGIQWEDVDEVIKKISQSGNKSLRRRVDEELLAQLLVAGEGSANGTTAAPSVGVPVSANTQGQQDPSKKKARDKESAATSTATSVEPAPKKKSGTEKPPESQPIVPDPPKAKTLPCAICNKLEPMGDQYLSCRDCRLTVHRGCYGVSPFRNGAKWEPYDFHAVRVRLVSCHIHRARFDGAPPRTHKKKSERDREKEKLEREMVAEAVRLYRSKQENAGKPTGPREPLKRTAGNNWVHVTCAVWMPEVKFGNAKELEPAEGFGLIPADRYREVCRLCKTNRGACVPCHHSGCHAQFHIGCAFHARYRFGFDVTPVKSSRRETVSSMRLGEEVGATAPAIWCPHHPVSSIVHGIGEATNEQGLNALQLFCQTYKQADLTLTGTVRKAAHMQQSVGQPHATPLGTRRASTINGSHLKDGKIHGVSPENEMDIDSEPRGSSGPVATGEKRMCYRCSTEFSPRWWPVARAPRPVLNGVSPFHTRTPSQNSFTNTNGDPTFFECHKCHIKNPASQASPEPRPSPYSSQRPVLPTPRLPDYHGHPYGSHAHPAAPGILPRPIGPPGNPELHPGFDQRAADYDNGFRNGVPPPGYHGVPPQMNGYQPPPPVPGPPPHYPVGAPVPIQQPYPAQQSPYGPVSVPSPHPPHTLARSYAPSGSPPEAQATIVRPSPQHSMSPLNGGPSPRVYATDRVLSAPAQSPPVSQVDPRGPTPPGKSDDTPVSAPAGAINGTSGGAGASASPSLKNLLS</sequence>
<dbReference type="Pfam" id="PF13832">
    <property type="entry name" value="zf-HC5HC2H_2"/>
    <property type="match status" value="1"/>
</dbReference>
<feature type="region of interest" description="Disordered" evidence="5">
    <location>
        <begin position="1052"/>
        <end position="1072"/>
    </location>
</feature>
<feature type="region of interest" description="Disordered" evidence="5">
    <location>
        <begin position="1"/>
        <end position="198"/>
    </location>
</feature>
<keyword evidence="2" id="KW-0863">Zinc-finger</keyword>
<feature type="region of interest" description="Disordered" evidence="5">
    <location>
        <begin position="835"/>
        <end position="855"/>
    </location>
</feature>
<dbReference type="GO" id="GO:0036205">
    <property type="term" value="P:histone catabolic process"/>
    <property type="evidence" value="ECO:0007669"/>
    <property type="project" value="TreeGrafter"/>
</dbReference>
<dbReference type="SMART" id="SM00439">
    <property type="entry name" value="BAH"/>
    <property type="match status" value="1"/>
</dbReference>
<evidence type="ECO:0008006" key="12">
    <source>
        <dbReference type="Google" id="ProtNLM"/>
    </source>
</evidence>
<dbReference type="InterPro" id="IPR011011">
    <property type="entry name" value="Znf_FYVE_PHD"/>
</dbReference>
<dbReference type="Proteomes" id="UP000266188">
    <property type="component" value="Unassembled WGS sequence"/>
</dbReference>
<feature type="compositionally biased region" description="Low complexity" evidence="5">
    <location>
        <begin position="10"/>
        <end position="20"/>
    </location>
</feature>
<evidence type="ECO:0000313" key="11">
    <source>
        <dbReference type="Proteomes" id="UP000266188"/>
    </source>
</evidence>
<dbReference type="PROSITE" id="PS51038">
    <property type="entry name" value="BAH"/>
    <property type="match status" value="1"/>
</dbReference>
<dbReference type="PANTHER" id="PTHR47672:SF1">
    <property type="entry name" value="E3 UBIQUITIN-PROTEIN LIGASE SNT2"/>
    <property type="match status" value="1"/>
</dbReference>
<dbReference type="PROSITE" id="PS51805">
    <property type="entry name" value="EPHD"/>
    <property type="match status" value="1"/>
</dbReference>
<dbReference type="GO" id="GO:0004842">
    <property type="term" value="F:ubiquitin-protein transferase activity"/>
    <property type="evidence" value="ECO:0007669"/>
    <property type="project" value="TreeGrafter"/>
</dbReference>
<feature type="region of interest" description="Disordered" evidence="5">
    <location>
        <begin position="1429"/>
        <end position="1616"/>
    </location>
</feature>
<evidence type="ECO:0000259" key="8">
    <source>
        <dbReference type="PROSITE" id="PS51293"/>
    </source>
</evidence>
<dbReference type="InterPro" id="IPR013083">
    <property type="entry name" value="Znf_RING/FYVE/PHD"/>
</dbReference>
<keyword evidence="11" id="KW-1185">Reference proteome</keyword>
<dbReference type="InterPro" id="IPR001965">
    <property type="entry name" value="Znf_PHD"/>
</dbReference>
<accession>A0A3A2ZQZ4</accession>
<dbReference type="CDD" id="cd15571">
    <property type="entry name" value="ePHD"/>
    <property type="match status" value="1"/>
</dbReference>
<evidence type="ECO:0000256" key="5">
    <source>
        <dbReference type="SAM" id="MobiDB-lite"/>
    </source>
</evidence>
<dbReference type="GO" id="GO:0048189">
    <property type="term" value="C:Lid2 complex"/>
    <property type="evidence" value="ECO:0007669"/>
    <property type="project" value="TreeGrafter"/>
</dbReference>
<feature type="compositionally biased region" description="Polar residues" evidence="5">
    <location>
        <begin position="188"/>
        <end position="198"/>
    </location>
</feature>
<feature type="compositionally biased region" description="Pro residues" evidence="5">
    <location>
        <begin position="1472"/>
        <end position="1484"/>
    </location>
</feature>
<feature type="domain" description="BAH" evidence="6">
    <location>
        <begin position="241"/>
        <end position="359"/>
    </location>
</feature>
<organism evidence="10 11">
    <name type="scientific">Aspergillus sclerotialis</name>
    <dbReference type="NCBI Taxonomy" id="2070753"/>
    <lineage>
        <taxon>Eukaryota</taxon>
        <taxon>Fungi</taxon>
        <taxon>Dikarya</taxon>
        <taxon>Ascomycota</taxon>
        <taxon>Pezizomycotina</taxon>
        <taxon>Eurotiomycetes</taxon>
        <taxon>Eurotiomycetidae</taxon>
        <taxon>Eurotiales</taxon>
        <taxon>Aspergillaceae</taxon>
        <taxon>Aspergillus</taxon>
        <taxon>Aspergillus subgen. Polypaecilum</taxon>
    </lineage>
</organism>